<organism evidence="3 4">
    <name type="scientific">Nocardioides currus</name>
    <dbReference type="NCBI Taxonomy" id="2133958"/>
    <lineage>
        <taxon>Bacteria</taxon>
        <taxon>Bacillati</taxon>
        <taxon>Actinomycetota</taxon>
        <taxon>Actinomycetes</taxon>
        <taxon>Propionibacteriales</taxon>
        <taxon>Nocardioidaceae</taxon>
        <taxon>Nocardioides</taxon>
    </lineage>
</organism>
<dbReference type="Proteomes" id="UP000244867">
    <property type="component" value="Unassembled WGS sequence"/>
</dbReference>
<feature type="region of interest" description="Disordered" evidence="1">
    <location>
        <begin position="1"/>
        <end position="25"/>
    </location>
</feature>
<keyword evidence="4" id="KW-1185">Reference proteome</keyword>
<dbReference type="AlphaFoldDB" id="A0A2R7YVA8"/>
<sequence length="760" mass="77725">MSAGRRMVDDDASRSGSSGPEPGELLMSSSIARRVAVGVALATGAVTFVACPASAQDPTPVAPAAREGSVGLTGRLLVVAGEAGEPDTYAVRRGDGRVVAIDAGSVGAFDHDVATGDRFTGSVRLPVVDGRATTMRAAADARTPLTVTSATIRPRPTSSGPVSHRVAVAITTNLGSYGRNTAQIMAQLKSAGDYWVDQADGKITGFQLPASFVSYTTTKTTVANGCGIGGTQTTAPDFAAVTAEAATLFPGYDFVTGTDQLVVLMPDVCAQMYDGRASTGESLVSGGVSIVSSSAGMADTMAHEWGHNYGLAHANTATEYGDIYEVMGSAPNSVPPELGTGYRQEQGLIQAGEVATLTGVSGSASIRDRANAPETGVRGVEVVDPDNGLTTWFDLRNGTAGDAGAGYRNGITAYGQAYRASGIVVEQDADRGLRLLLTGGNTALVAGEAWSNGSGSMKVTVSALNAAAGTATLTSTYAPGPALTGGVVGISGTYRPFERLTATPTSFSPTPAGLRYQWLANGTPIAGAESSTFDVPLSLAGAALAVRVTAYAPGRAPTPVQSAPVTVAPATFYVATGTATRPVVSGTLKTGSTLSATSLSWVGADGLAPAGLTSTFEWYRGTTIIPGATGSTYTLKGADLDQYIGVRNVAAAPGFEVARASVSATSRVTKGKLPSSKPKIKFKGKKAKAGTKLKAKPGAWVKGAKFRYTWYAGKRVIKGATRKSFVVPRSLRGAKVSVKVRGTAKGYKATSRRSGKVRIR</sequence>
<evidence type="ECO:0000313" key="3">
    <source>
        <dbReference type="EMBL" id="PUA80006.1"/>
    </source>
</evidence>
<feature type="compositionally biased region" description="Basic and acidic residues" evidence="1">
    <location>
        <begin position="1"/>
        <end position="13"/>
    </location>
</feature>
<dbReference type="SUPFAM" id="SSF55486">
    <property type="entry name" value="Metalloproteases ('zincins'), catalytic domain"/>
    <property type="match status" value="1"/>
</dbReference>
<evidence type="ECO:0000313" key="4">
    <source>
        <dbReference type="Proteomes" id="UP000244867"/>
    </source>
</evidence>
<evidence type="ECO:0000259" key="2">
    <source>
        <dbReference type="Pfam" id="PF05548"/>
    </source>
</evidence>
<reference evidence="3 4" key="1">
    <citation type="submission" date="2018-03" db="EMBL/GenBank/DDBJ databases">
        <authorList>
            <person name="Keele B.F."/>
        </authorList>
    </citation>
    <scope>NUCLEOTIDE SEQUENCE [LARGE SCALE GENOMIC DNA]</scope>
    <source>
        <strain evidence="3 4">IB-3</strain>
    </source>
</reference>
<dbReference type="Gene3D" id="2.60.40.2700">
    <property type="match status" value="3"/>
</dbReference>
<name>A0A2R7YVA8_9ACTN</name>
<evidence type="ECO:0000256" key="1">
    <source>
        <dbReference type="SAM" id="MobiDB-lite"/>
    </source>
</evidence>
<feature type="domain" description="Peptidase M11 gametolysin" evidence="2">
    <location>
        <begin position="251"/>
        <end position="329"/>
    </location>
</feature>
<feature type="compositionally biased region" description="Low complexity" evidence="1">
    <location>
        <begin position="15"/>
        <end position="25"/>
    </location>
</feature>
<protein>
    <recommendedName>
        <fullName evidence="2">Peptidase M11 gametolysin domain-containing protein</fullName>
    </recommendedName>
</protein>
<dbReference type="InterPro" id="IPR008752">
    <property type="entry name" value="Peptidase_M11"/>
</dbReference>
<gene>
    <name evidence="3" type="ORF">C7S10_15735</name>
</gene>
<proteinExistence type="predicted"/>
<dbReference type="Pfam" id="PF05548">
    <property type="entry name" value="Peptidase_M11"/>
    <property type="match status" value="1"/>
</dbReference>
<accession>A0A2R7YVA8</accession>
<comment type="caution">
    <text evidence="3">The sequence shown here is derived from an EMBL/GenBank/DDBJ whole genome shotgun (WGS) entry which is preliminary data.</text>
</comment>
<dbReference type="EMBL" id="PYXZ01000007">
    <property type="protein sequence ID" value="PUA80006.1"/>
    <property type="molecule type" value="Genomic_DNA"/>
</dbReference>